<proteinExistence type="predicted"/>
<keyword evidence="3" id="KW-0560">Oxidoreductase</keyword>
<dbReference type="InterPro" id="IPR051452">
    <property type="entry name" value="Diverse_Oxidoreductases"/>
</dbReference>
<evidence type="ECO:0000256" key="3">
    <source>
        <dbReference type="ARBA" id="ARBA00023002"/>
    </source>
</evidence>
<dbReference type="AlphaFoldDB" id="A0A538S9D7"/>
<feature type="region of interest" description="Disordered" evidence="6">
    <location>
        <begin position="152"/>
        <end position="192"/>
    </location>
</feature>
<dbReference type="InterPro" id="IPR002888">
    <property type="entry name" value="2Fe-2S-bd"/>
</dbReference>
<dbReference type="InterPro" id="IPR012675">
    <property type="entry name" value="Beta-grasp_dom_sf"/>
</dbReference>
<dbReference type="Gene3D" id="3.10.20.30">
    <property type="match status" value="1"/>
</dbReference>
<dbReference type="Pfam" id="PF01799">
    <property type="entry name" value="Fer2_2"/>
    <property type="match status" value="1"/>
</dbReference>
<dbReference type="EMBL" id="VBOT01000159">
    <property type="protein sequence ID" value="TMQ47995.1"/>
    <property type="molecule type" value="Genomic_DNA"/>
</dbReference>
<feature type="domain" description="2Fe-2S ferredoxin-type" evidence="7">
    <location>
        <begin position="1"/>
        <end position="76"/>
    </location>
</feature>
<evidence type="ECO:0000313" key="9">
    <source>
        <dbReference type="Proteomes" id="UP000320184"/>
    </source>
</evidence>
<dbReference type="PROSITE" id="PS00197">
    <property type="entry name" value="2FE2S_FER_1"/>
    <property type="match status" value="1"/>
</dbReference>
<evidence type="ECO:0000256" key="6">
    <source>
        <dbReference type="SAM" id="MobiDB-lite"/>
    </source>
</evidence>
<evidence type="ECO:0000256" key="4">
    <source>
        <dbReference type="ARBA" id="ARBA00023004"/>
    </source>
</evidence>
<name>A0A538S9D7_UNCEI</name>
<dbReference type="InterPro" id="IPR036884">
    <property type="entry name" value="2Fe-2S-bd_dom_sf"/>
</dbReference>
<keyword evidence="4" id="KW-0408">Iron</keyword>
<evidence type="ECO:0000313" key="8">
    <source>
        <dbReference type="EMBL" id="TMQ47995.1"/>
    </source>
</evidence>
<evidence type="ECO:0000256" key="5">
    <source>
        <dbReference type="ARBA" id="ARBA00023014"/>
    </source>
</evidence>
<keyword evidence="5" id="KW-0411">Iron-sulfur</keyword>
<dbReference type="PROSITE" id="PS51085">
    <property type="entry name" value="2FE2S_FER_2"/>
    <property type="match status" value="1"/>
</dbReference>
<gene>
    <name evidence="8" type="ORF">E6K73_12835</name>
</gene>
<dbReference type="CDD" id="cd00207">
    <property type="entry name" value="fer2"/>
    <property type="match status" value="1"/>
</dbReference>
<accession>A0A538S9D7</accession>
<evidence type="ECO:0000256" key="2">
    <source>
        <dbReference type="ARBA" id="ARBA00022723"/>
    </source>
</evidence>
<dbReference type="Pfam" id="PF00111">
    <property type="entry name" value="Fer2"/>
    <property type="match status" value="1"/>
</dbReference>
<sequence>MIEFVLNGRGRRVRVPPMKRLLDVLREDCSLPGTKEGCGEGECGACSVLLDGRTVCSCLVPVVQVRGARVVTVEGLDRGGRPSALQRAFIDLGAAQCGICTPGMLVTAAELLRHARGRVPSEEEVREALAGNLCRCTGYQKIVDAVRAAARGASRDGAAGTSGARAPGRSRAGTARAKRSRTARTKRSRRRG</sequence>
<feature type="compositionally biased region" description="Basic residues" evidence="6">
    <location>
        <begin position="176"/>
        <end position="192"/>
    </location>
</feature>
<keyword evidence="1" id="KW-0001">2Fe-2S</keyword>
<dbReference type="InterPro" id="IPR006058">
    <property type="entry name" value="2Fe2S_fd_BS"/>
</dbReference>
<dbReference type="SUPFAM" id="SSF54292">
    <property type="entry name" value="2Fe-2S ferredoxin-like"/>
    <property type="match status" value="1"/>
</dbReference>
<evidence type="ECO:0000259" key="7">
    <source>
        <dbReference type="PROSITE" id="PS51085"/>
    </source>
</evidence>
<reference evidence="8 9" key="1">
    <citation type="journal article" date="2019" name="Nat. Microbiol.">
        <title>Mediterranean grassland soil C-N compound turnover is dependent on rainfall and depth, and is mediated by genomically divergent microorganisms.</title>
        <authorList>
            <person name="Diamond S."/>
            <person name="Andeer P.F."/>
            <person name="Li Z."/>
            <person name="Crits-Christoph A."/>
            <person name="Burstein D."/>
            <person name="Anantharaman K."/>
            <person name="Lane K.R."/>
            <person name="Thomas B.C."/>
            <person name="Pan C."/>
            <person name="Northen T.R."/>
            <person name="Banfield J.F."/>
        </authorList>
    </citation>
    <scope>NUCLEOTIDE SEQUENCE [LARGE SCALE GENOMIC DNA]</scope>
    <source>
        <strain evidence="8">WS_3</strain>
    </source>
</reference>
<dbReference type="Gene3D" id="1.10.150.120">
    <property type="entry name" value="[2Fe-2S]-binding domain"/>
    <property type="match status" value="1"/>
</dbReference>
<evidence type="ECO:0000256" key="1">
    <source>
        <dbReference type="ARBA" id="ARBA00022714"/>
    </source>
</evidence>
<dbReference type="GO" id="GO:0051537">
    <property type="term" value="F:2 iron, 2 sulfur cluster binding"/>
    <property type="evidence" value="ECO:0007669"/>
    <property type="project" value="UniProtKB-KW"/>
</dbReference>
<dbReference type="GO" id="GO:0016491">
    <property type="term" value="F:oxidoreductase activity"/>
    <property type="evidence" value="ECO:0007669"/>
    <property type="project" value="UniProtKB-KW"/>
</dbReference>
<dbReference type="InterPro" id="IPR036010">
    <property type="entry name" value="2Fe-2S_ferredoxin-like_sf"/>
</dbReference>
<dbReference type="Proteomes" id="UP000320184">
    <property type="component" value="Unassembled WGS sequence"/>
</dbReference>
<dbReference type="SUPFAM" id="SSF47741">
    <property type="entry name" value="CO dehydrogenase ISP C-domain like"/>
    <property type="match status" value="1"/>
</dbReference>
<comment type="caution">
    <text evidence="8">The sequence shown here is derived from an EMBL/GenBank/DDBJ whole genome shotgun (WGS) entry which is preliminary data.</text>
</comment>
<keyword evidence="2" id="KW-0479">Metal-binding</keyword>
<organism evidence="8 9">
    <name type="scientific">Eiseniibacteriota bacterium</name>
    <dbReference type="NCBI Taxonomy" id="2212470"/>
    <lineage>
        <taxon>Bacteria</taxon>
        <taxon>Candidatus Eiseniibacteriota</taxon>
    </lineage>
</organism>
<feature type="compositionally biased region" description="Low complexity" evidence="6">
    <location>
        <begin position="152"/>
        <end position="175"/>
    </location>
</feature>
<dbReference type="PANTHER" id="PTHR44379:SF8">
    <property type="entry name" value="XANTHINE DEHYDROGENASE IRON-SULFUR-BINDING SUBUNIT XDHC-RELATED"/>
    <property type="match status" value="1"/>
</dbReference>
<dbReference type="PANTHER" id="PTHR44379">
    <property type="entry name" value="OXIDOREDUCTASE WITH IRON-SULFUR SUBUNIT"/>
    <property type="match status" value="1"/>
</dbReference>
<dbReference type="GO" id="GO:0046872">
    <property type="term" value="F:metal ion binding"/>
    <property type="evidence" value="ECO:0007669"/>
    <property type="project" value="UniProtKB-KW"/>
</dbReference>
<protein>
    <submittedName>
        <fullName evidence="8">(2Fe-2S)-binding protein</fullName>
    </submittedName>
</protein>
<dbReference type="InterPro" id="IPR001041">
    <property type="entry name" value="2Fe-2S_ferredoxin-type"/>
</dbReference>